<evidence type="ECO:0000313" key="7">
    <source>
        <dbReference type="EMBL" id="CAF3038934.1"/>
    </source>
</evidence>
<dbReference type="AlphaFoldDB" id="A0A7R8D5U8"/>
<evidence type="ECO:0000256" key="3">
    <source>
        <dbReference type="ARBA" id="ARBA00013252"/>
    </source>
</evidence>
<proteinExistence type="inferred from homology"/>
<comment type="similarity">
    <text evidence="2">Belongs to the pterin-4-alpha-carbinolamine dehydratase family.</text>
</comment>
<evidence type="ECO:0000256" key="4">
    <source>
        <dbReference type="ARBA" id="ARBA00023239"/>
    </source>
</evidence>
<dbReference type="InterPro" id="IPR036428">
    <property type="entry name" value="PCD_sf"/>
</dbReference>
<dbReference type="Pfam" id="PF01329">
    <property type="entry name" value="Pterin_4a"/>
    <property type="match status" value="1"/>
</dbReference>
<dbReference type="GO" id="GO:0008124">
    <property type="term" value="F:4-alpha-hydroxytetrahydrobiopterin dehydratase activity"/>
    <property type="evidence" value="ECO:0007669"/>
    <property type="project" value="UniProtKB-EC"/>
</dbReference>
<dbReference type="CDD" id="cd00914">
    <property type="entry name" value="PCD_DCoH_subfamily_b"/>
    <property type="match status" value="1"/>
</dbReference>
<dbReference type="NCBIfam" id="NF002020">
    <property type="entry name" value="PRK00823.1-5"/>
    <property type="match status" value="1"/>
</dbReference>
<sequence length="322" mass="36895">MEISICFSWYLRNATGEHLKGLALNNHIIVQIHLTDIETHTQQIFTSINYISRVWSLSKRDPLAFVVPHRMIYEQNGVEKFRPPVYRRAQLAKQGFVEGTKGIVLELCEGIVDDESLSLEETMRKEILEETGHAVHGPLEKIATWLDNVGHSGTWRTLFYIEVTNDDKISRGGGCATEGELIDVIELTPQEVKDRLDDPESVDLSVSFAYYWFMANNTGSLNLKKNMSKLTSEERDSLLKPLLTKKSWKMVENRDAIYKEFLFKDFNEAFGFMTRVALKADAMNHHPEWFNVYNKVQVTLSTHDVGGLSERDVKLASFMESL</sequence>
<dbReference type="PANTHER" id="PTHR12599:SF0">
    <property type="entry name" value="PTERIN-4-ALPHA-CARBINOLAMINE DEHYDRATASE"/>
    <property type="match status" value="1"/>
</dbReference>
<dbReference type="GO" id="GO:0006729">
    <property type="term" value="P:tetrahydrobiopterin biosynthetic process"/>
    <property type="evidence" value="ECO:0007669"/>
    <property type="project" value="InterPro"/>
</dbReference>
<keyword evidence="8" id="KW-1185">Reference proteome</keyword>
<dbReference type="InterPro" id="IPR015797">
    <property type="entry name" value="NUDIX_hydrolase-like_dom_sf"/>
</dbReference>
<protein>
    <recommendedName>
        <fullName evidence="3">4a-hydroxytetrahydrobiopterin dehydratase</fullName>
        <ecNumber evidence="3">4.2.1.96</ecNumber>
    </recommendedName>
    <alternativeName>
        <fullName evidence="5">4-alpha-hydroxy-tetrahydropterin dehydratase</fullName>
    </alternativeName>
    <alternativeName>
        <fullName evidence="6">Pterin carbinolamine dehydratase</fullName>
    </alternativeName>
</protein>
<dbReference type="Gene3D" id="3.30.1360.20">
    <property type="entry name" value="Transcriptional coactivator/pterin dehydratase"/>
    <property type="match status" value="1"/>
</dbReference>
<dbReference type="HAMAP" id="MF_00434">
    <property type="entry name" value="Pterin_4_alpha"/>
    <property type="match status" value="1"/>
</dbReference>
<evidence type="ECO:0000313" key="8">
    <source>
        <dbReference type="Proteomes" id="UP000675881"/>
    </source>
</evidence>
<keyword evidence="4 7" id="KW-0456">Lyase</keyword>
<dbReference type="Proteomes" id="UP000675881">
    <property type="component" value="Chromosome 9"/>
</dbReference>
<dbReference type="FunFam" id="3.30.1360.20:FF:000001">
    <property type="entry name" value="Pterin-4-alpha-carbinolamine dehydratase 2"/>
    <property type="match status" value="1"/>
</dbReference>
<dbReference type="NCBIfam" id="NF002018">
    <property type="entry name" value="PRK00823.1-3"/>
    <property type="match status" value="1"/>
</dbReference>
<reference evidence="7" key="1">
    <citation type="submission" date="2021-02" db="EMBL/GenBank/DDBJ databases">
        <authorList>
            <person name="Bekaert M."/>
        </authorList>
    </citation>
    <scope>NUCLEOTIDE SEQUENCE</scope>
    <source>
        <strain evidence="7">IoA-00</strain>
    </source>
</reference>
<evidence type="ECO:0000256" key="5">
    <source>
        <dbReference type="ARBA" id="ARBA00030497"/>
    </source>
</evidence>
<dbReference type="EMBL" id="HG994588">
    <property type="protein sequence ID" value="CAF3038934.1"/>
    <property type="molecule type" value="Genomic_DNA"/>
</dbReference>
<gene>
    <name evidence="7" type="ORF">LSAA_15107</name>
</gene>
<dbReference type="PANTHER" id="PTHR12599">
    <property type="entry name" value="PTERIN-4-ALPHA-CARBINOLAMINE DEHYDRATASE"/>
    <property type="match status" value="1"/>
</dbReference>
<dbReference type="SUPFAM" id="SSF55811">
    <property type="entry name" value="Nudix"/>
    <property type="match status" value="1"/>
</dbReference>
<dbReference type="InterPro" id="IPR001533">
    <property type="entry name" value="Pterin_deHydtase"/>
</dbReference>
<dbReference type="Gene3D" id="3.90.79.10">
    <property type="entry name" value="Nucleoside Triphosphate Pyrophosphohydrolase"/>
    <property type="match status" value="1"/>
</dbReference>
<evidence type="ECO:0000256" key="6">
    <source>
        <dbReference type="ARBA" id="ARBA00031023"/>
    </source>
</evidence>
<dbReference type="OrthoDB" id="10249920at2759"/>
<organism evidence="7 8">
    <name type="scientific">Lepeophtheirus salmonis</name>
    <name type="common">Salmon louse</name>
    <name type="synonym">Caligus salmonis</name>
    <dbReference type="NCBI Taxonomy" id="72036"/>
    <lineage>
        <taxon>Eukaryota</taxon>
        <taxon>Metazoa</taxon>
        <taxon>Ecdysozoa</taxon>
        <taxon>Arthropoda</taxon>
        <taxon>Crustacea</taxon>
        <taxon>Multicrustacea</taxon>
        <taxon>Hexanauplia</taxon>
        <taxon>Copepoda</taxon>
        <taxon>Siphonostomatoida</taxon>
        <taxon>Caligidae</taxon>
        <taxon>Lepeophtheirus</taxon>
    </lineage>
</organism>
<accession>A0A7R8D5U8</accession>
<dbReference type="SUPFAM" id="SSF55248">
    <property type="entry name" value="PCD-like"/>
    <property type="match status" value="1"/>
</dbReference>
<name>A0A7R8D5U8_LEPSM</name>
<dbReference type="EC" id="4.2.1.96" evidence="3"/>
<comment type="catalytic activity">
    <reaction evidence="1">
        <text>(4aS,6R)-4a-hydroxy-L-erythro-5,6,7,8-tetrahydrobiopterin = (6R)-L-erythro-6,7-dihydrobiopterin + H2O</text>
        <dbReference type="Rhea" id="RHEA:11920"/>
        <dbReference type="ChEBI" id="CHEBI:15377"/>
        <dbReference type="ChEBI" id="CHEBI:15642"/>
        <dbReference type="ChEBI" id="CHEBI:43120"/>
        <dbReference type="EC" id="4.2.1.96"/>
    </reaction>
</comment>
<evidence type="ECO:0000256" key="2">
    <source>
        <dbReference type="ARBA" id="ARBA00006472"/>
    </source>
</evidence>
<evidence type="ECO:0000256" key="1">
    <source>
        <dbReference type="ARBA" id="ARBA00001554"/>
    </source>
</evidence>